<evidence type="ECO:0000313" key="1">
    <source>
        <dbReference type="EMBL" id="KAJ4457567.1"/>
    </source>
</evidence>
<evidence type="ECO:0000313" key="2">
    <source>
        <dbReference type="Proteomes" id="UP001141327"/>
    </source>
</evidence>
<accession>A0ABQ8UGQ5</accession>
<dbReference type="Proteomes" id="UP001141327">
    <property type="component" value="Unassembled WGS sequence"/>
</dbReference>
<dbReference type="InterPro" id="IPR006461">
    <property type="entry name" value="PLAC_motif_containing"/>
</dbReference>
<proteinExistence type="predicted"/>
<dbReference type="PANTHER" id="PTHR15907">
    <property type="entry name" value="DUF614 FAMILY PROTEIN-RELATED"/>
    <property type="match status" value="1"/>
</dbReference>
<name>A0ABQ8UGQ5_9EUKA</name>
<protein>
    <submittedName>
        <fullName evidence="1">Uncharacterized protein</fullName>
    </submittedName>
</protein>
<comment type="caution">
    <text evidence="1">The sequence shown here is derived from an EMBL/GenBank/DDBJ whole genome shotgun (WGS) entry which is preliminary data.</text>
</comment>
<organism evidence="1 2">
    <name type="scientific">Paratrimastix pyriformis</name>
    <dbReference type="NCBI Taxonomy" id="342808"/>
    <lineage>
        <taxon>Eukaryota</taxon>
        <taxon>Metamonada</taxon>
        <taxon>Preaxostyla</taxon>
        <taxon>Paratrimastigidae</taxon>
        <taxon>Paratrimastix</taxon>
    </lineage>
</organism>
<dbReference type="Pfam" id="PF04749">
    <property type="entry name" value="PLAC8"/>
    <property type="match status" value="1"/>
</dbReference>
<dbReference type="EMBL" id="JAPMOS010000044">
    <property type="protein sequence ID" value="KAJ4457567.1"/>
    <property type="molecule type" value="Genomic_DNA"/>
</dbReference>
<gene>
    <name evidence="1" type="ORF">PAPYR_6925</name>
</gene>
<dbReference type="NCBIfam" id="TIGR01571">
    <property type="entry name" value="A_thal_Cys_rich"/>
    <property type="match status" value="1"/>
</dbReference>
<keyword evidence="2" id="KW-1185">Reference proteome</keyword>
<reference evidence="1" key="1">
    <citation type="journal article" date="2022" name="bioRxiv">
        <title>Genomics of Preaxostyla Flagellates Illuminates Evolutionary Transitions and the Path Towards Mitochondrial Loss.</title>
        <authorList>
            <person name="Novak L.V.F."/>
            <person name="Treitli S.C."/>
            <person name="Pyrih J."/>
            <person name="Halakuc P."/>
            <person name="Pipaliya S.V."/>
            <person name="Vacek V."/>
            <person name="Brzon O."/>
            <person name="Soukal P."/>
            <person name="Eme L."/>
            <person name="Dacks J.B."/>
            <person name="Karnkowska A."/>
            <person name="Elias M."/>
            <person name="Hampl V."/>
        </authorList>
    </citation>
    <scope>NUCLEOTIDE SEQUENCE</scope>
    <source>
        <strain evidence="1">RCP-MX</strain>
    </source>
</reference>
<sequence length="139" mass="14878">MQQPGVIEQPGDNRDQPTVLSAPTGSYLTSLFSCFSNMGICCKGCWCPCLLIASNANYNTECSAGVCLGSALGFCTCCECYFRGHLRQHYNIPASCCNDFLASFCCMSCAACQDANEIQKRCRSAGAPPTLLHMGQTTA</sequence>